<evidence type="ECO:0000313" key="2">
    <source>
        <dbReference type="EMBL" id="MFD1393195.1"/>
    </source>
</evidence>
<accession>A0ABW4BAH3</accession>
<dbReference type="PANTHER" id="PTHR41771">
    <property type="entry name" value="MEMBRANE PROTEIN-RELATED"/>
    <property type="match status" value="1"/>
</dbReference>
<dbReference type="InterPro" id="IPR012507">
    <property type="entry name" value="YibE_F"/>
</dbReference>
<keyword evidence="3" id="KW-1185">Reference proteome</keyword>
<feature type="transmembrane region" description="Helical" evidence="1">
    <location>
        <begin position="202"/>
        <end position="222"/>
    </location>
</feature>
<dbReference type="Proteomes" id="UP001597249">
    <property type="component" value="Unassembled WGS sequence"/>
</dbReference>
<gene>
    <name evidence="2" type="ORF">ACFQ3L_06375</name>
</gene>
<feature type="transmembrane region" description="Helical" evidence="1">
    <location>
        <begin position="242"/>
        <end position="260"/>
    </location>
</feature>
<feature type="transmembrane region" description="Helical" evidence="1">
    <location>
        <begin position="325"/>
        <end position="357"/>
    </location>
</feature>
<dbReference type="RefSeq" id="WP_125585696.1">
    <property type="nucleotide sequence ID" value="NZ_JBHTMO010000019.1"/>
</dbReference>
<feature type="transmembrane region" description="Helical" evidence="1">
    <location>
        <begin position="281"/>
        <end position="305"/>
    </location>
</feature>
<dbReference type="Pfam" id="PF07907">
    <property type="entry name" value="YibE_F"/>
    <property type="match status" value="1"/>
</dbReference>
<proteinExistence type="predicted"/>
<dbReference type="EMBL" id="JBHTMO010000019">
    <property type="protein sequence ID" value="MFD1393195.1"/>
    <property type="molecule type" value="Genomic_DNA"/>
</dbReference>
<feature type="transmembrane region" description="Helical" evidence="1">
    <location>
        <begin position="146"/>
        <end position="163"/>
    </location>
</feature>
<protein>
    <submittedName>
        <fullName evidence="2">YibE/F family protein</fullName>
    </submittedName>
</protein>
<evidence type="ECO:0000313" key="3">
    <source>
        <dbReference type="Proteomes" id="UP001597249"/>
    </source>
</evidence>
<feature type="transmembrane region" description="Helical" evidence="1">
    <location>
        <begin position="124"/>
        <end position="141"/>
    </location>
</feature>
<comment type="caution">
    <text evidence="2">The sequence shown here is derived from an EMBL/GenBank/DDBJ whole genome shotgun (WGS) entry which is preliminary data.</text>
</comment>
<organism evidence="2 3">
    <name type="scientific">Lacticaseibacillus jixianensis</name>
    <dbReference type="NCBI Taxonomy" id="2486012"/>
    <lineage>
        <taxon>Bacteria</taxon>
        <taxon>Bacillati</taxon>
        <taxon>Bacillota</taxon>
        <taxon>Bacilli</taxon>
        <taxon>Lactobacillales</taxon>
        <taxon>Lactobacillaceae</taxon>
        <taxon>Lacticaseibacillus</taxon>
    </lineage>
</organism>
<keyword evidence="1" id="KW-1133">Transmembrane helix</keyword>
<evidence type="ECO:0000256" key="1">
    <source>
        <dbReference type="SAM" id="Phobius"/>
    </source>
</evidence>
<keyword evidence="1" id="KW-0472">Membrane</keyword>
<dbReference type="PANTHER" id="PTHR41771:SF1">
    <property type="entry name" value="MEMBRANE PROTEIN"/>
    <property type="match status" value="1"/>
</dbReference>
<sequence>MKKFCGRITSGKEWRWLLPLLVFAAVFGLAELDAPLYPQPLVRVTVATSARPQRQVDNFGNVDHTTAQKITGRLLNTRSRGQVVHFSNTFSASGALDVKLRRGQVVFVQRQNAGYQLQDVKRDGVVLGLLAATLTLMVLVIRRRAWLVVGSLLANVALLQVTLHLETSPANQQLAYVLFAGMAIVFTAVTTVFIAGFSRQAAVIAAATLGATALAVGLGYALFTVTHYRSLHIEAMNYVTQVPQLLFFVQIMIGSLGAVLDESNDIAVAVMQLPAAKKRRFQAGMAIGRNVMGPLIAVLFMIFIAETLSEAVLWLRNANALSQTFIWVMGLGFAQALVSAFGIVLAVPLTAGLATVIQRRPTHEHI</sequence>
<reference evidence="3" key="1">
    <citation type="journal article" date="2019" name="Int. J. Syst. Evol. Microbiol.">
        <title>The Global Catalogue of Microorganisms (GCM) 10K type strain sequencing project: providing services to taxonomists for standard genome sequencing and annotation.</title>
        <authorList>
            <consortium name="The Broad Institute Genomics Platform"/>
            <consortium name="The Broad Institute Genome Sequencing Center for Infectious Disease"/>
            <person name="Wu L."/>
            <person name="Ma J."/>
        </authorList>
    </citation>
    <scope>NUCLEOTIDE SEQUENCE [LARGE SCALE GENOMIC DNA]</scope>
    <source>
        <strain evidence="3">CCM 8911</strain>
    </source>
</reference>
<keyword evidence="1" id="KW-0812">Transmembrane</keyword>
<feature type="transmembrane region" description="Helical" evidence="1">
    <location>
        <begin position="175"/>
        <end position="195"/>
    </location>
</feature>
<name>A0ABW4BAH3_9LACO</name>